<sequence length="532" mass="61411">MAVIWLRRLIILTTLVILASFTAWAVPRYLDPTEPNAEKRARDRRWVSSSHYFLDRQACRWISLCGLHHLRKDPPALDGLVDGFWEENDKIRGELRKRATNWEDDEPPRADKKRDRHERRRVLKEIPDYVNQYAPLVHLYSGEEFWPSDIKEHVQHMTVYVDGKPLNKTETPWSLSNLHQLNKLGGSVVLRSNDDVEQRPDWLHSHDSIPTPFEEDPSVGIAPPHKHKSGDLPIDRESTTWYDVDKAHPLHRISDPRKTPRSLPSDLQQAKRLTTRGHKPDADGYSAAPAVLVVVDKGSGIVDAFWFFFYSYNLGQTVLGVRFGNHVGDWEHCMVRFENGVPRGMYFSEHEGGQAYAWEAMEKSSDGRPIIYSAVGSHAMYPLPGPHPYIIPFDLLRDITDKGPLWDPALNKYAYHYDYTRESFDRNPDTTPEIPPEDTLLNQQTAFPHHESRSLVPAAENPSAPTSWFHFSGRWGDEVYSLADIRQWRLFGQYHYVTGPDGPKFKSLNRSTLCQLEKCRIAYKLDPKGTWY</sequence>
<dbReference type="AlphaFoldDB" id="A0A9P7ZGB5"/>
<keyword evidence="3" id="KW-1185">Reference proteome</keyword>
<feature type="region of interest" description="Disordered" evidence="1">
    <location>
        <begin position="215"/>
        <end position="234"/>
    </location>
</feature>
<dbReference type="EMBL" id="MU251268">
    <property type="protein sequence ID" value="KAG9251396.1"/>
    <property type="molecule type" value="Genomic_DNA"/>
</dbReference>
<gene>
    <name evidence="2" type="ORF">F5Z01DRAFT_278885</name>
</gene>
<dbReference type="InterPro" id="IPR009291">
    <property type="entry name" value="Vps62"/>
</dbReference>
<proteinExistence type="predicted"/>
<dbReference type="Pfam" id="PF06101">
    <property type="entry name" value="Vps62"/>
    <property type="match status" value="1"/>
</dbReference>
<name>A0A9P7ZGB5_9HYPO</name>
<dbReference type="GeneID" id="70289629"/>
<evidence type="ECO:0008006" key="4">
    <source>
        <dbReference type="Google" id="ProtNLM"/>
    </source>
</evidence>
<evidence type="ECO:0000313" key="2">
    <source>
        <dbReference type="EMBL" id="KAG9251396.1"/>
    </source>
</evidence>
<comment type="caution">
    <text evidence="2">The sequence shown here is derived from an EMBL/GenBank/DDBJ whole genome shotgun (WGS) entry which is preliminary data.</text>
</comment>
<evidence type="ECO:0000313" key="3">
    <source>
        <dbReference type="Proteomes" id="UP000887229"/>
    </source>
</evidence>
<accession>A0A9P7ZGB5</accession>
<dbReference type="RefSeq" id="XP_046115320.1">
    <property type="nucleotide sequence ID" value="XM_046258726.1"/>
</dbReference>
<protein>
    <recommendedName>
        <fullName evidence="4">Vacuolar protein sorting-associated protein TDA6</fullName>
    </recommendedName>
</protein>
<organism evidence="2 3">
    <name type="scientific">Emericellopsis atlantica</name>
    <dbReference type="NCBI Taxonomy" id="2614577"/>
    <lineage>
        <taxon>Eukaryota</taxon>
        <taxon>Fungi</taxon>
        <taxon>Dikarya</taxon>
        <taxon>Ascomycota</taxon>
        <taxon>Pezizomycotina</taxon>
        <taxon>Sordariomycetes</taxon>
        <taxon>Hypocreomycetidae</taxon>
        <taxon>Hypocreales</taxon>
        <taxon>Bionectriaceae</taxon>
        <taxon>Emericellopsis</taxon>
    </lineage>
</organism>
<dbReference type="PANTHER" id="PTHR48172:SF2">
    <property type="entry name" value="VACUOLAR PROTEIN SORTING PROTEIN 62"/>
    <property type="match status" value="1"/>
</dbReference>
<dbReference type="OrthoDB" id="188042at2759"/>
<dbReference type="Proteomes" id="UP000887229">
    <property type="component" value="Unassembled WGS sequence"/>
</dbReference>
<evidence type="ECO:0000256" key="1">
    <source>
        <dbReference type="SAM" id="MobiDB-lite"/>
    </source>
</evidence>
<dbReference type="PANTHER" id="PTHR48172">
    <property type="match status" value="1"/>
</dbReference>
<reference evidence="2" key="1">
    <citation type="journal article" date="2021" name="IMA Fungus">
        <title>Genomic characterization of three marine fungi, including Emericellopsis atlantica sp. nov. with signatures of a generalist lifestyle and marine biomass degradation.</title>
        <authorList>
            <person name="Hagestad O.C."/>
            <person name="Hou L."/>
            <person name="Andersen J.H."/>
            <person name="Hansen E.H."/>
            <person name="Altermark B."/>
            <person name="Li C."/>
            <person name="Kuhnert E."/>
            <person name="Cox R.J."/>
            <person name="Crous P.W."/>
            <person name="Spatafora J.W."/>
            <person name="Lail K."/>
            <person name="Amirebrahimi M."/>
            <person name="Lipzen A."/>
            <person name="Pangilinan J."/>
            <person name="Andreopoulos W."/>
            <person name="Hayes R.D."/>
            <person name="Ng V."/>
            <person name="Grigoriev I.V."/>
            <person name="Jackson S.A."/>
            <person name="Sutton T.D.S."/>
            <person name="Dobson A.D.W."/>
            <person name="Rama T."/>
        </authorList>
    </citation>
    <scope>NUCLEOTIDE SEQUENCE</scope>
    <source>
        <strain evidence="2">TS7</strain>
    </source>
</reference>